<dbReference type="STRING" id="649638.Trad_1305"/>
<evidence type="ECO:0000313" key="3">
    <source>
        <dbReference type="Proteomes" id="UP000000379"/>
    </source>
</evidence>
<reference evidence="3" key="1">
    <citation type="submission" date="2010-05" db="EMBL/GenBank/DDBJ databases">
        <title>The complete genome of Truepera radiovictris DSM 17093.</title>
        <authorList>
            <consortium name="US DOE Joint Genome Institute (JGI-PGF)"/>
            <person name="Lucas S."/>
            <person name="Copeland A."/>
            <person name="Lapidus A."/>
            <person name="Glavina del Rio T."/>
            <person name="Dalin E."/>
            <person name="Tice H."/>
            <person name="Bruce D."/>
            <person name="Goodwin L."/>
            <person name="Pitluck S."/>
            <person name="Kyrpides N."/>
            <person name="Mavromatis K."/>
            <person name="Ovchinnikova G."/>
            <person name="Munk A.C."/>
            <person name="Detter J.C."/>
            <person name="Han C."/>
            <person name="Tapia R."/>
            <person name="Land M."/>
            <person name="Hauser L."/>
            <person name="Markowitz V."/>
            <person name="Cheng J.-F."/>
            <person name="Hugenholtz P."/>
            <person name="Woyke T."/>
            <person name="Wu D."/>
            <person name="Tindall B."/>
            <person name="Pomrenke H.G."/>
            <person name="Brambilla E."/>
            <person name="Klenk H.-P."/>
            <person name="Eisen J.A."/>
        </authorList>
    </citation>
    <scope>NUCLEOTIDE SEQUENCE [LARGE SCALE GENOMIC DNA]</scope>
    <source>
        <strain evidence="3">DSM 17093 / CIP 108686 / LMG 22925 / RQ-24</strain>
    </source>
</reference>
<name>D7CWM8_TRURR</name>
<sequence>MDTLQPTLLATLLGLFCLVLVRVGRVPQLSGAALLKGGAFAALLVALAFSDYPASWRLADLMAYLAEVTLAPFRVLLVIVIGAALFGGMLGLLYLVGRGRRPRGRDLALRREQE</sequence>
<feature type="transmembrane region" description="Helical" evidence="1">
    <location>
        <begin position="70"/>
        <end position="96"/>
    </location>
</feature>
<dbReference type="HOGENOM" id="CLU_2120061_0_0_0"/>
<evidence type="ECO:0000313" key="2">
    <source>
        <dbReference type="EMBL" id="ADI14427.1"/>
    </source>
</evidence>
<protein>
    <submittedName>
        <fullName evidence="2">Uncharacterized protein</fullName>
    </submittedName>
</protein>
<organism evidence="2 3">
    <name type="scientific">Truepera radiovictrix (strain DSM 17093 / CIP 108686 / LMG 22925 / RQ-24)</name>
    <dbReference type="NCBI Taxonomy" id="649638"/>
    <lineage>
        <taxon>Bacteria</taxon>
        <taxon>Thermotogati</taxon>
        <taxon>Deinococcota</taxon>
        <taxon>Deinococci</taxon>
        <taxon>Trueperales</taxon>
        <taxon>Trueperaceae</taxon>
        <taxon>Truepera</taxon>
    </lineage>
</organism>
<evidence type="ECO:0000256" key="1">
    <source>
        <dbReference type="SAM" id="Phobius"/>
    </source>
</evidence>
<feature type="transmembrane region" description="Helical" evidence="1">
    <location>
        <begin position="6"/>
        <end position="24"/>
    </location>
</feature>
<dbReference type="KEGG" id="tra:Trad_1305"/>
<accession>D7CWM8</accession>
<keyword evidence="1" id="KW-1133">Transmembrane helix</keyword>
<keyword evidence="1" id="KW-0472">Membrane</keyword>
<dbReference type="Proteomes" id="UP000000379">
    <property type="component" value="Chromosome"/>
</dbReference>
<dbReference type="EMBL" id="CP002049">
    <property type="protein sequence ID" value="ADI14427.1"/>
    <property type="molecule type" value="Genomic_DNA"/>
</dbReference>
<keyword evidence="3" id="KW-1185">Reference proteome</keyword>
<keyword evidence="1" id="KW-0812">Transmembrane</keyword>
<dbReference type="AlphaFoldDB" id="D7CWM8"/>
<reference evidence="2 3" key="2">
    <citation type="journal article" date="2011" name="Stand. Genomic Sci.">
        <title>Complete genome sequence of Truepera radiovictrix type strain (RQ-24).</title>
        <authorList>
            <person name="Ivanova N."/>
            <person name="Rohde C."/>
            <person name="Munk C."/>
            <person name="Nolan M."/>
            <person name="Lucas S."/>
            <person name="Del Rio T.G."/>
            <person name="Tice H."/>
            <person name="Deshpande S."/>
            <person name="Cheng J.F."/>
            <person name="Tapia R."/>
            <person name="Han C."/>
            <person name="Goodwin L."/>
            <person name="Pitluck S."/>
            <person name="Liolios K."/>
            <person name="Mavromatis K."/>
            <person name="Mikhailova N."/>
            <person name="Pati A."/>
            <person name="Chen A."/>
            <person name="Palaniappan K."/>
            <person name="Land M."/>
            <person name="Hauser L."/>
            <person name="Chang Y.J."/>
            <person name="Jeffries C.D."/>
            <person name="Brambilla E."/>
            <person name="Rohde M."/>
            <person name="Goker M."/>
            <person name="Tindall B.J."/>
            <person name="Woyke T."/>
            <person name="Bristow J."/>
            <person name="Eisen J.A."/>
            <person name="Markowitz V."/>
            <person name="Hugenholtz P."/>
            <person name="Kyrpides N.C."/>
            <person name="Klenk H.P."/>
            <person name="Lapidus A."/>
        </authorList>
    </citation>
    <scope>NUCLEOTIDE SEQUENCE [LARGE SCALE GENOMIC DNA]</scope>
    <source>
        <strain evidence="3">DSM 17093 / CIP 108686 / LMG 22925 / RQ-24</strain>
    </source>
</reference>
<feature type="transmembrane region" description="Helical" evidence="1">
    <location>
        <begin position="31"/>
        <end position="50"/>
    </location>
</feature>
<proteinExistence type="predicted"/>
<dbReference type="RefSeq" id="WP_013177797.1">
    <property type="nucleotide sequence ID" value="NC_014221.1"/>
</dbReference>
<gene>
    <name evidence="2" type="ordered locus">Trad_1305</name>
</gene>